<dbReference type="InterPro" id="IPR050942">
    <property type="entry name" value="F-box_BR-signaling"/>
</dbReference>
<dbReference type="InterPro" id="IPR001810">
    <property type="entry name" value="F-box_dom"/>
</dbReference>
<dbReference type="EMBL" id="JAVYJV010000009">
    <property type="protein sequence ID" value="KAK4362494.1"/>
    <property type="molecule type" value="Genomic_DNA"/>
</dbReference>
<protein>
    <recommendedName>
        <fullName evidence="5">F-box protein</fullName>
    </recommendedName>
</protein>
<dbReference type="InterPro" id="IPR036047">
    <property type="entry name" value="F-box-like_dom_sf"/>
</dbReference>
<dbReference type="PANTHER" id="PTHR44259">
    <property type="entry name" value="OS07G0183000 PROTEIN-RELATED"/>
    <property type="match status" value="1"/>
</dbReference>
<proteinExistence type="predicted"/>
<dbReference type="SUPFAM" id="SSF81383">
    <property type="entry name" value="F-box domain"/>
    <property type="match status" value="1"/>
</dbReference>
<dbReference type="InterPro" id="IPR005174">
    <property type="entry name" value="KIB1-4_b-propeller"/>
</dbReference>
<reference evidence="3" key="1">
    <citation type="submission" date="2023-12" db="EMBL/GenBank/DDBJ databases">
        <title>Genome assembly of Anisodus tanguticus.</title>
        <authorList>
            <person name="Wang Y.-J."/>
        </authorList>
    </citation>
    <scope>NUCLEOTIDE SEQUENCE</scope>
    <source>
        <strain evidence="3">KB-2021</strain>
        <tissue evidence="3">Leaf</tissue>
    </source>
</reference>
<evidence type="ECO:0000259" key="2">
    <source>
        <dbReference type="Pfam" id="PF03478"/>
    </source>
</evidence>
<evidence type="ECO:0000313" key="3">
    <source>
        <dbReference type="EMBL" id="KAK4362494.1"/>
    </source>
</evidence>
<organism evidence="3 4">
    <name type="scientific">Anisodus tanguticus</name>
    <dbReference type="NCBI Taxonomy" id="243964"/>
    <lineage>
        <taxon>Eukaryota</taxon>
        <taxon>Viridiplantae</taxon>
        <taxon>Streptophyta</taxon>
        <taxon>Embryophyta</taxon>
        <taxon>Tracheophyta</taxon>
        <taxon>Spermatophyta</taxon>
        <taxon>Magnoliopsida</taxon>
        <taxon>eudicotyledons</taxon>
        <taxon>Gunneridae</taxon>
        <taxon>Pentapetalae</taxon>
        <taxon>asterids</taxon>
        <taxon>lamiids</taxon>
        <taxon>Solanales</taxon>
        <taxon>Solanaceae</taxon>
        <taxon>Solanoideae</taxon>
        <taxon>Hyoscyameae</taxon>
        <taxon>Anisodus</taxon>
    </lineage>
</organism>
<dbReference type="PANTHER" id="PTHR44259:SF108">
    <property type="entry name" value="F-BOX PROTEIN SKIP23-LIKE"/>
    <property type="match status" value="1"/>
</dbReference>
<evidence type="ECO:0008006" key="5">
    <source>
        <dbReference type="Google" id="ProtNLM"/>
    </source>
</evidence>
<dbReference type="Pfam" id="PF00646">
    <property type="entry name" value="F-box"/>
    <property type="match status" value="1"/>
</dbReference>
<dbReference type="AlphaFoldDB" id="A0AAE1S416"/>
<dbReference type="Proteomes" id="UP001291623">
    <property type="component" value="Unassembled WGS sequence"/>
</dbReference>
<keyword evidence="4" id="KW-1185">Reference proteome</keyword>
<evidence type="ECO:0000313" key="4">
    <source>
        <dbReference type="Proteomes" id="UP001291623"/>
    </source>
</evidence>
<feature type="domain" description="KIB1-4 beta-propeller" evidence="2">
    <location>
        <begin position="81"/>
        <end position="233"/>
    </location>
</feature>
<comment type="caution">
    <text evidence="3">The sequence shown here is derived from an EMBL/GenBank/DDBJ whole genome shotgun (WGS) entry which is preliminary data.</text>
</comment>
<dbReference type="Gene3D" id="1.20.1280.50">
    <property type="match status" value="1"/>
</dbReference>
<dbReference type="Pfam" id="PF03478">
    <property type="entry name" value="Beta-prop_KIB1-4"/>
    <property type="match status" value="1"/>
</dbReference>
<evidence type="ECO:0000259" key="1">
    <source>
        <dbReference type="Pfam" id="PF00646"/>
    </source>
</evidence>
<accession>A0AAE1S416</accession>
<name>A0AAE1S416_9SOLA</name>
<gene>
    <name evidence="3" type="ORF">RND71_017735</name>
</gene>
<feature type="domain" description="F-box" evidence="1">
    <location>
        <begin position="10"/>
        <end position="51"/>
    </location>
</feature>
<sequence length="278" mass="31972">MPMAQEMPDWSELQYDLLVLIATRFNLIEDYLNFGTVCKSWHCVATKNNFNNDLPRAPWLMLAEEEDNEVENDVWSLWVGLSVGEDEGEISLLHPFSGVQIVLPHQNTTEDYEEHQTSWLMSFIRKAVLSASPSHTSDYVLVVIEGGMRFLSLWRPGDLRWTRVMWEETNHELLADLVYFNGQIYAVDYSSQVLVCDVADVVGPEPTKSHIIAQIPPEPGDFREHLYIVESLGFGVQFRGIIDDSDRIPLTLIPEEVIEEEIEDLHMGRQIFEFSRSI</sequence>